<evidence type="ECO:0000256" key="1">
    <source>
        <dbReference type="ARBA" id="ARBA00022884"/>
    </source>
</evidence>
<dbReference type="GO" id="GO:0005634">
    <property type="term" value="C:nucleus"/>
    <property type="evidence" value="ECO:0007669"/>
    <property type="project" value="TreeGrafter"/>
</dbReference>
<accession>A0A2P6TNH5</accession>
<dbReference type="GO" id="GO:0003729">
    <property type="term" value="F:mRNA binding"/>
    <property type="evidence" value="ECO:0007669"/>
    <property type="project" value="TreeGrafter"/>
</dbReference>
<feature type="compositionally biased region" description="Gly residues" evidence="3">
    <location>
        <begin position="62"/>
        <end position="77"/>
    </location>
</feature>
<evidence type="ECO:0000313" key="5">
    <source>
        <dbReference type="EMBL" id="PRW50890.1"/>
    </source>
</evidence>
<dbReference type="Proteomes" id="UP000239899">
    <property type="component" value="Unassembled WGS sequence"/>
</dbReference>
<dbReference type="InterPro" id="IPR035979">
    <property type="entry name" value="RBD_domain_sf"/>
</dbReference>
<evidence type="ECO:0000256" key="3">
    <source>
        <dbReference type="SAM" id="MobiDB-lite"/>
    </source>
</evidence>
<dbReference type="GO" id="GO:0006406">
    <property type="term" value="P:mRNA export from nucleus"/>
    <property type="evidence" value="ECO:0007669"/>
    <property type="project" value="TreeGrafter"/>
</dbReference>
<name>A0A2P6TNH5_CHLSO</name>
<dbReference type="PROSITE" id="PS50102">
    <property type="entry name" value="RRM"/>
    <property type="match status" value="1"/>
</dbReference>
<dbReference type="CDD" id="cd12680">
    <property type="entry name" value="RRM_THOC4"/>
    <property type="match status" value="1"/>
</dbReference>
<dbReference type="Gene3D" id="3.30.70.330">
    <property type="match status" value="1"/>
</dbReference>
<feature type="compositionally biased region" description="Basic and acidic residues" evidence="3">
    <location>
        <begin position="79"/>
        <end position="96"/>
    </location>
</feature>
<dbReference type="EMBL" id="LHPG02000010">
    <property type="protein sequence ID" value="PRW50890.1"/>
    <property type="molecule type" value="Genomic_DNA"/>
</dbReference>
<evidence type="ECO:0000256" key="2">
    <source>
        <dbReference type="PROSITE-ProRule" id="PRU00176"/>
    </source>
</evidence>
<evidence type="ECO:0000313" key="6">
    <source>
        <dbReference type="Proteomes" id="UP000239899"/>
    </source>
</evidence>
<reference evidence="5 6" key="1">
    <citation type="journal article" date="2018" name="Plant J.">
        <title>Genome sequences of Chlorella sorokiniana UTEX 1602 and Micractinium conductrix SAG 241.80: implications to maltose excretion by a green alga.</title>
        <authorList>
            <person name="Arriola M.B."/>
            <person name="Velmurugan N."/>
            <person name="Zhang Y."/>
            <person name="Plunkett M.H."/>
            <person name="Hondzo H."/>
            <person name="Barney B.M."/>
        </authorList>
    </citation>
    <scope>NUCLEOTIDE SEQUENCE [LARGE SCALE GENOMIC DNA]</scope>
    <source>
        <strain evidence="6">UTEX 1602</strain>
    </source>
</reference>
<dbReference type="Pfam" id="PF00561">
    <property type="entry name" value="Abhydrolase_1"/>
    <property type="match status" value="1"/>
</dbReference>
<dbReference type="PANTHER" id="PTHR19965:SF35">
    <property type="entry name" value="RNA ANNEALING PROTEIN YRA1"/>
    <property type="match status" value="1"/>
</dbReference>
<dbReference type="PANTHER" id="PTHR19965">
    <property type="entry name" value="RNA AND EXPORT FACTOR BINDING PROTEIN"/>
    <property type="match status" value="1"/>
</dbReference>
<dbReference type="PRINTS" id="PR00111">
    <property type="entry name" value="ABHYDROLASE"/>
</dbReference>
<feature type="region of interest" description="Disordered" evidence="3">
    <location>
        <begin position="1"/>
        <end position="132"/>
    </location>
</feature>
<dbReference type="SUPFAM" id="SSF54928">
    <property type="entry name" value="RNA-binding domain, RBD"/>
    <property type="match status" value="1"/>
</dbReference>
<dbReference type="InterPro" id="IPR029058">
    <property type="entry name" value="AB_hydrolase_fold"/>
</dbReference>
<feature type="compositionally biased region" description="Basic and acidic residues" evidence="3">
    <location>
        <begin position="8"/>
        <end position="24"/>
    </location>
</feature>
<dbReference type="Gene3D" id="3.40.50.1820">
    <property type="entry name" value="alpha/beta hydrolase"/>
    <property type="match status" value="1"/>
</dbReference>
<feature type="compositionally biased region" description="Gly residues" evidence="3">
    <location>
        <begin position="111"/>
        <end position="123"/>
    </location>
</feature>
<comment type="caution">
    <text evidence="5">The sequence shown here is derived from an EMBL/GenBank/DDBJ whole genome shotgun (WGS) entry which is preliminary data.</text>
</comment>
<keyword evidence="1 2" id="KW-0694">RNA-binding</keyword>
<dbReference type="AlphaFoldDB" id="A0A2P6TNH5"/>
<dbReference type="GO" id="GO:0016787">
    <property type="term" value="F:hydrolase activity"/>
    <property type="evidence" value="ECO:0007669"/>
    <property type="project" value="UniProtKB-KW"/>
</dbReference>
<organism evidence="5 6">
    <name type="scientific">Chlorella sorokiniana</name>
    <name type="common">Freshwater green alga</name>
    <dbReference type="NCBI Taxonomy" id="3076"/>
    <lineage>
        <taxon>Eukaryota</taxon>
        <taxon>Viridiplantae</taxon>
        <taxon>Chlorophyta</taxon>
        <taxon>core chlorophytes</taxon>
        <taxon>Trebouxiophyceae</taxon>
        <taxon>Chlorellales</taxon>
        <taxon>Chlorellaceae</taxon>
        <taxon>Chlorella clade</taxon>
        <taxon>Chlorella</taxon>
    </lineage>
</organism>
<keyword evidence="5" id="KW-0378">Hydrolase</keyword>
<dbReference type="Pfam" id="PF00076">
    <property type="entry name" value="RRM_1"/>
    <property type="match status" value="1"/>
</dbReference>
<evidence type="ECO:0000259" key="4">
    <source>
        <dbReference type="PROSITE" id="PS50102"/>
    </source>
</evidence>
<sequence>MEAALNKSLDDLIAEQRTKKEKKDTRRGKRAGGGEEAPRGPGPRRQSGGGRAAPKVLSITVRGGGVAKARGGRGAGGARDAREERERQDPRAREAALEGSAKWGHDMFRGQPGGGGGRGGPHAGRGPRDPSSLGTKLFISNLHYDVTDADIKELFATCGKVVSHKVHYDNSGRSEGTAEVIYEQVADAERAMRRYNTVQLDGQAMEIELIAKGAGGGAGGAGGGPRTLSSGIRISGEKGGTRMVQLTRHFQQAAGGPSRDIGPLLRLETPTANWGYYRFGTNSSNPALVLLAGFGDALAGWPLQLLDILSADREVIMVDLRGQGQTQDLAPLQALTVPSMADEVFEFIQDLGLEQPPDVMGWSIGGGVAVAMAVQHGEQLGKFVILEGSAGGASSVPPTPRSLCILSSPNTTETLALSLLFPLNTTEGIELACWFGQARAAVAQKPITSVPRQLDAWLSWLQPGGGAVDRLGSVSNPVLLVAGKADELVPPANSEAMAQQLPNAQLLLLAGAYTSWLQQADVFLPALQAFLNQE</sequence>
<protein>
    <submittedName>
        <fullName evidence="5">Aminoacrylate hydrolase</fullName>
    </submittedName>
</protein>
<dbReference type="InterPro" id="IPR000504">
    <property type="entry name" value="RRM_dom"/>
</dbReference>
<dbReference type="SMART" id="SM00360">
    <property type="entry name" value="RRM"/>
    <property type="match status" value="1"/>
</dbReference>
<feature type="domain" description="RRM" evidence="4">
    <location>
        <begin position="135"/>
        <end position="212"/>
    </location>
</feature>
<proteinExistence type="predicted"/>
<dbReference type="InterPro" id="IPR051229">
    <property type="entry name" value="ALYREF_mRNA_export"/>
</dbReference>
<dbReference type="InterPro" id="IPR012677">
    <property type="entry name" value="Nucleotide-bd_a/b_plait_sf"/>
</dbReference>
<dbReference type="SUPFAM" id="SSF53474">
    <property type="entry name" value="alpha/beta-Hydrolases"/>
    <property type="match status" value="1"/>
</dbReference>
<dbReference type="STRING" id="3076.A0A2P6TNH5"/>
<dbReference type="OrthoDB" id="515351at2759"/>
<keyword evidence="6" id="KW-1185">Reference proteome</keyword>
<dbReference type="InterPro" id="IPR000073">
    <property type="entry name" value="AB_hydrolase_1"/>
</dbReference>
<gene>
    <name evidence="5" type="ORF">C2E21_5647</name>
</gene>